<keyword evidence="1" id="KW-0732">Signal</keyword>
<dbReference type="Proteomes" id="UP000660745">
    <property type="component" value="Unassembled WGS sequence"/>
</dbReference>
<proteinExistence type="predicted"/>
<dbReference type="PANTHER" id="PTHR43037:SF5">
    <property type="entry name" value="FERULOYL ESTERASE"/>
    <property type="match status" value="1"/>
</dbReference>
<organism evidence="3 4">
    <name type="scientific">Nonomuraea glycinis</name>
    <dbReference type="NCBI Taxonomy" id="2047744"/>
    <lineage>
        <taxon>Bacteria</taxon>
        <taxon>Bacillati</taxon>
        <taxon>Actinomycetota</taxon>
        <taxon>Actinomycetes</taxon>
        <taxon>Streptosporangiales</taxon>
        <taxon>Streptosporangiaceae</taxon>
        <taxon>Nonomuraea</taxon>
    </lineage>
</organism>
<dbReference type="EMBL" id="BMNK01000028">
    <property type="protein sequence ID" value="GGP18237.1"/>
    <property type="molecule type" value="Genomic_DNA"/>
</dbReference>
<evidence type="ECO:0008006" key="5">
    <source>
        <dbReference type="Google" id="ProtNLM"/>
    </source>
</evidence>
<keyword evidence="2" id="KW-0378">Hydrolase</keyword>
<evidence type="ECO:0000256" key="1">
    <source>
        <dbReference type="ARBA" id="ARBA00022729"/>
    </source>
</evidence>
<dbReference type="AlphaFoldDB" id="A0A918AG61"/>
<comment type="caution">
    <text evidence="3">The sequence shown here is derived from an EMBL/GenBank/DDBJ whole genome shotgun (WGS) entry which is preliminary data.</text>
</comment>
<dbReference type="InterPro" id="IPR010126">
    <property type="entry name" value="Esterase_phb"/>
</dbReference>
<dbReference type="Gene3D" id="3.40.50.1820">
    <property type="entry name" value="alpha/beta hydrolase"/>
    <property type="match status" value="1"/>
</dbReference>
<dbReference type="InterPro" id="IPR050955">
    <property type="entry name" value="Plant_Biomass_Hydrol_Est"/>
</dbReference>
<dbReference type="PANTHER" id="PTHR43037">
    <property type="entry name" value="UNNAMED PRODUCT-RELATED"/>
    <property type="match status" value="1"/>
</dbReference>
<evidence type="ECO:0000313" key="4">
    <source>
        <dbReference type="Proteomes" id="UP000660745"/>
    </source>
</evidence>
<name>A0A918AG61_9ACTN</name>
<dbReference type="GO" id="GO:0005576">
    <property type="term" value="C:extracellular region"/>
    <property type="evidence" value="ECO:0007669"/>
    <property type="project" value="InterPro"/>
</dbReference>
<evidence type="ECO:0000256" key="2">
    <source>
        <dbReference type="ARBA" id="ARBA00022801"/>
    </source>
</evidence>
<keyword evidence="4" id="KW-1185">Reference proteome</keyword>
<dbReference type="InterPro" id="IPR029058">
    <property type="entry name" value="AB_hydrolase_fold"/>
</dbReference>
<dbReference type="NCBIfam" id="TIGR01840">
    <property type="entry name" value="esterase_phb"/>
    <property type="match status" value="1"/>
</dbReference>
<dbReference type="RefSeq" id="WP_189144900.1">
    <property type="nucleotide sequence ID" value="NZ_BMNK01000028.1"/>
</dbReference>
<gene>
    <name evidence="3" type="ORF">GCM10012278_89740</name>
</gene>
<accession>A0A918AG61</accession>
<sequence length="261" mass="27932">MRPRPPILVAVHYCTGSGPAFHAGTEFAALADRYGFVVVYPSATRSGSCFDVSSPQALRRDGGSDPVGIVSMVRYVQQRANGDPDRVYVTGSSSGAMMTNVLLGAYPDVFKAGAAFAGVPFGCFAATDGSGWNRSCAHGTLTRTPRQWGDLVRAAYPGYDGPRPRIQVWHGTRDGTLRYPNLTEEIKQWTDVHGLARTPTATDHPRPNWTRTRYGTAVEAISLDGVGHTIPTGGMAAMAVHFLGLDDGPTATPARPPRTSR</sequence>
<reference evidence="3" key="2">
    <citation type="submission" date="2020-09" db="EMBL/GenBank/DDBJ databases">
        <authorList>
            <person name="Sun Q."/>
            <person name="Zhou Y."/>
        </authorList>
    </citation>
    <scope>NUCLEOTIDE SEQUENCE</scope>
    <source>
        <strain evidence="3">CGMCC 4.7430</strain>
    </source>
</reference>
<evidence type="ECO:0000313" key="3">
    <source>
        <dbReference type="EMBL" id="GGP18237.1"/>
    </source>
</evidence>
<dbReference type="GO" id="GO:0016787">
    <property type="term" value="F:hydrolase activity"/>
    <property type="evidence" value="ECO:0007669"/>
    <property type="project" value="UniProtKB-KW"/>
</dbReference>
<dbReference type="SUPFAM" id="SSF53474">
    <property type="entry name" value="alpha/beta-Hydrolases"/>
    <property type="match status" value="2"/>
</dbReference>
<protein>
    <recommendedName>
        <fullName evidence="5">PHB depolymerase family esterase</fullName>
    </recommendedName>
</protein>
<reference evidence="3" key="1">
    <citation type="journal article" date="2014" name="Int. J. Syst. Evol. Microbiol.">
        <title>Complete genome sequence of Corynebacterium casei LMG S-19264T (=DSM 44701T), isolated from a smear-ripened cheese.</title>
        <authorList>
            <consortium name="US DOE Joint Genome Institute (JGI-PGF)"/>
            <person name="Walter F."/>
            <person name="Albersmeier A."/>
            <person name="Kalinowski J."/>
            <person name="Ruckert C."/>
        </authorList>
    </citation>
    <scope>NUCLEOTIDE SEQUENCE</scope>
    <source>
        <strain evidence="3">CGMCC 4.7430</strain>
    </source>
</reference>
<dbReference type="Pfam" id="PF10503">
    <property type="entry name" value="Esterase_PHB"/>
    <property type="match status" value="1"/>
</dbReference>